<dbReference type="Proteomes" id="UP000026960">
    <property type="component" value="Chromosome 1"/>
</dbReference>
<dbReference type="EnsemblPlants" id="OBART01G28960.1">
    <property type="protein sequence ID" value="OBART01G28960.1"/>
    <property type="gene ID" value="OBART01G28960"/>
</dbReference>
<reference evidence="2" key="1">
    <citation type="journal article" date="2009" name="Rice">
        <title>De Novo Next Generation Sequencing of Plant Genomes.</title>
        <authorList>
            <person name="Rounsley S."/>
            <person name="Marri P.R."/>
            <person name="Yu Y."/>
            <person name="He R."/>
            <person name="Sisneros N."/>
            <person name="Goicoechea J.L."/>
            <person name="Lee S.J."/>
            <person name="Angelova A."/>
            <person name="Kudrna D."/>
            <person name="Luo M."/>
            <person name="Affourtit J."/>
            <person name="Desany B."/>
            <person name="Knight J."/>
            <person name="Niazi F."/>
            <person name="Egholm M."/>
            <person name="Wing R.A."/>
        </authorList>
    </citation>
    <scope>NUCLEOTIDE SEQUENCE [LARGE SCALE GENOMIC DNA]</scope>
    <source>
        <strain evidence="2">cv. IRGC 105608</strain>
    </source>
</reference>
<evidence type="ECO:0000256" key="1">
    <source>
        <dbReference type="SAM" id="MobiDB-lite"/>
    </source>
</evidence>
<dbReference type="AlphaFoldDB" id="A0A0D3ETC8"/>
<evidence type="ECO:0000313" key="3">
    <source>
        <dbReference type="Proteomes" id="UP000026960"/>
    </source>
</evidence>
<sequence>MAWRGASGGSGSGPRKGDDGQRRGIGALARGEGGGPHGGSGSGWPSTSVKQQQREEAFPAYVDGFPCNKPTTFALQFTAK</sequence>
<name>A0A0D3ETC8_9ORYZ</name>
<organism evidence="2">
    <name type="scientific">Oryza barthii</name>
    <dbReference type="NCBI Taxonomy" id="65489"/>
    <lineage>
        <taxon>Eukaryota</taxon>
        <taxon>Viridiplantae</taxon>
        <taxon>Streptophyta</taxon>
        <taxon>Embryophyta</taxon>
        <taxon>Tracheophyta</taxon>
        <taxon>Spermatophyta</taxon>
        <taxon>Magnoliopsida</taxon>
        <taxon>Liliopsida</taxon>
        <taxon>Poales</taxon>
        <taxon>Poaceae</taxon>
        <taxon>BOP clade</taxon>
        <taxon>Oryzoideae</taxon>
        <taxon>Oryzeae</taxon>
        <taxon>Oryzinae</taxon>
        <taxon>Oryza</taxon>
    </lineage>
</organism>
<protein>
    <submittedName>
        <fullName evidence="2">Uncharacterized protein</fullName>
    </submittedName>
</protein>
<keyword evidence="3" id="KW-1185">Reference proteome</keyword>
<feature type="region of interest" description="Disordered" evidence="1">
    <location>
        <begin position="1"/>
        <end position="57"/>
    </location>
</feature>
<feature type="compositionally biased region" description="Gly residues" evidence="1">
    <location>
        <begin position="1"/>
        <end position="14"/>
    </location>
</feature>
<dbReference type="Gramene" id="OBART01G28960.1">
    <property type="protein sequence ID" value="OBART01G28960.1"/>
    <property type="gene ID" value="OBART01G28960"/>
</dbReference>
<feature type="compositionally biased region" description="Gly residues" evidence="1">
    <location>
        <begin position="31"/>
        <end position="42"/>
    </location>
</feature>
<proteinExistence type="predicted"/>
<dbReference type="PaxDb" id="65489-OBART01G28960.1"/>
<dbReference type="HOGENOM" id="CLU_2593542_0_0_1"/>
<evidence type="ECO:0000313" key="2">
    <source>
        <dbReference type="EnsemblPlants" id="OBART01G28960.1"/>
    </source>
</evidence>
<accession>A0A0D3ETC8</accession>
<reference evidence="2" key="2">
    <citation type="submission" date="2015-03" db="UniProtKB">
        <authorList>
            <consortium name="EnsemblPlants"/>
        </authorList>
    </citation>
    <scope>IDENTIFICATION</scope>
</reference>